<evidence type="ECO:0000313" key="3">
    <source>
        <dbReference type="Proteomes" id="UP000820669"/>
    </source>
</evidence>
<protein>
    <submittedName>
        <fullName evidence="2">Uncharacterized protein</fullName>
    </submittedName>
</protein>
<evidence type="ECO:0000313" key="2">
    <source>
        <dbReference type="EMBL" id="NMH97022.1"/>
    </source>
</evidence>
<name>A0ABX1S813_9PSEU</name>
<keyword evidence="3" id="KW-1185">Reference proteome</keyword>
<proteinExistence type="predicted"/>
<sequence length="147" mass="15576">MPPRSRPAATRTETTRRTTEEAPAEAKVAEAPAEVPVAEAPAEAGEERPGGDGRPAGERRLPLLIPRNLDPKRLLWLGGLAALAAIEIIEWPVALAIGAASIIAERFAVEDVRAQNAQRREDRAGTGGQEHTEGAQNRERAGAGPRG</sequence>
<feature type="region of interest" description="Disordered" evidence="1">
    <location>
        <begin position="1"/>
        <end position="64"/>
    </location>
</feature>
<comment type="caution">
    <text evidence="2">The sequence shown here is derived from an EMBL/GenBank/DDBJ whole genome shotgun (WGS) entry which is preliminary data.</text>
</comment>
<dbReference type="EMBL" id="JAAXLA010000008">
    <property type="protein sequence ID" value="NMH97022.1"/>
    <property type="molecule type" value="Genomic_DNA"/>
</dbReference>
<gene>
    <name evidence="2" type="ORF">HF526_06775</name>
</gene>
<accession>A0ABX1S813</accession>
<feature type="compositionally biased region" description="Low complexity" evidence="1">
    <location>
        <begin position="1"/>
        <end position="12"/>
    </location>
</feature>
<evidence type="ECO:0000256" key="1">
    <source>
        <dbReference type="SAM" id="MobiDB-lite"/>
    </source>
</evidence>
<feature type="compositionally biased region" description="Low complexity" evidence="1">
    <location>
        <begin position="25"/>
        <end position="43"/>
    </location>
</feature>
<dbReference type="RefSeq" id="WP_169380318.1">
    <property type="nucleotide sequence ID" value="NZ_JAAXLA010000008.1"/>
</dbReference>
<reference evidence="2 3" key="1">
    <citation type="submission" date="2020-04" db="EMBL/GenBank/DDBJ databases">
        <authorList>
            <person name="Klaysubun C."/>
            <person name="Duangmal K."/>
            <person name="Lipun K."/>
        </authorList>
    </citation>
    <scope>NUCLEOTIDE SEQUENCE [LARGE SCALE GENOMIC DNA]</scope>
    <source>
        <strain evidence="2 3">K10HN5</strain>
    </source>
</reference>
<feature type="region of interest" description="Disordered" evidence="1">
    <location>
        <begin position="113"/>
        <end position="147"/>
    </location>
</feature>
<feature type="compositionally biased region" description="Basic and acidic residues" evidence="1">
    <location>
        <begin position="45"/>
        <end position="61"/>
    </location>
</feature>
<feature type="compositionally biased region" description="Basic and acidic residues" evidence="1">
    <location>
        <begin position="113"/>
        <end position="141"/>
    </location>
</feature>
<organism evidence="2 3">
    <name type="scientific">Pseudonocardia acidicola</name>
    <dbReference type="NCBI Taxonomy" id="2724939"/>
    <lineage>
        <taxon>Bacteria</taxon>
        <taxon>Bacillati</taxon>
        <taxon>Actinomycetota</taxon>
        <taxon>Actinomycetes</taxon>
        <taxon>Pseudonocardiales</taxon>
        <taxon>Pseudonocardiaceae</taxon>
        <taxon>Pseudonocardia</taxon>
    </lineage>
</organism>
<dbReference type="Proteomes" id="UP000820669">
    <property type="component" value="Unassembled WGS sequence"/>
</dbReference>